<comment type="caution">
    <text evidence="1">The sequence shown here is derived from an EMBL/GenBank/DDBJ whole genome shotgun (WGS) entry which is preliminary data.</text>
</comment>
<sequence length="86" mass="9854">MTNLERISFEKFIEKSDTAEVAVAAEQFEVYLESLDLPDNEKRKLSNLRSVYGESCKKKGFLKGYAAGLDLIKQVVILFIRNEIHD</sequence>
<evidence type="ECO:0000313" key="2">
    <source>
        <dbReference type="Proteomes" id="UP000635828"/>
    </source>
</evidence>
<dbReference type="Proteomes" id="UP000635828">
    <property type="component" value="Unassembled WGS sequence"/>
</dbReference>
<organism evidence="1 2">
    <name type="scientific">Anaerostipes hominis</name>
    <name type="common">ex Liu et al. 2021</name>
    <dbReference type="NCBI Taxonomy" id="2763018"/>
    <lineage>
        <taxon>Bacteria</taxon>
        <taxon>Bacillati</taxon>
        <taxon>Bacillota</taxon>
        <taxon>Clostridia</taxon>
        <taxon>Lachnospirales</taxon>
        <taxon>Lachnospiraceae</taxon>
        <taxon>Anaerostipes</taxon>
    </lineage>
</organism>
<evidence type="ECO:0000313" key="1">
    <source>
        <dbReference type="EMBL" id="MBC5677156.1"/>
    </source>
</evidence>
<keyword evidence="2" id="KW-1185">Reference proteome</keyword>
<dbReference type="RefSeq" id="WP_024727329.1">
    <property type="nucleotide sequence ID" value="NZ_JACOOS010000005.1"/>
</dbReference>
<name>A0ABR7FPK3_9FIRM</name>
<proteinExistence type="predicted"/>
<reference evidence="1 2" key="1">
    <citation type="submission" date="2020-08" db="EMBL/GenBank/DDBJ databases">
        <title>Genome public.</title>
        <authorList>
            <person name="Liu C."/>
            <person name="Sun Q."/>
        </authorList>
    </citation>
    <scope>NUCLEOTIDE SEQUENCE [LARGE SCALE GENOMIC DNA]</scope>
    <source>
        <strain evidence="1 2">NSJ-7</strain>
    </source>
</reference>
<accession>A0ABR7FPK3</accession>
<gene>
    <name evidence="1" type="ORF">H8S22_05920</name>
</gene>
<protein>
    <submittedName>
        <fullName evidence="1">Uncharacterized protein</fullName>
    </submittedName>
</protein>
<dbReference type="EMBL" id="JACOOS010000005">
    <property type="protein sequence ID" value="MBC5677156.1"/>
    <property type="molecule type" value="Genomic_DNA"/>
</dbReference>